<accession>A0A8T0FZH7</accession>
<dbReference type="EMBL" id="JABXBU010000001">
    <property type="protein sequence ID" value="KAF8795665.1"/>
    <property type="molecule type" value="Genomic_DNA"/>
</dbReference>
<dbReference type="Proteomes" id="UP000807504">
    <property type="component" value="Unassembled WGS sequence"/>
</dbReference>
<reference evidence="1" key="1">
    <citation type="journal article" date="2020" name="bioRxiv">
        <title>Chromosome-level reference genome of the European wasp spider Argiope bruennichi: a resource for studies on range expansion and evolutionary adaptation.</title>
        <authorList>
            <person name="Sheffer M.M."/>
            <person name="Hoppe A."/>
            <person name="Krehenwinkel H."/>
            <person name="Uhl G."/>
            <person name="Kuss A.W."/>
            <person name="Jensen L."/>
            <person name="Jensen C."/>
            <person name="Gillespie R.G."/>
            <person name="Hoff K.J."/>
            <person name="Prost S."/>
        </authorList>
    </citation>
    <scope>NUCLEOTIDE SEQUENCE</scope>
</reference>
<comment type="caution">
    <text evidence="1">The sequence shown here is derived from an EMBL/GenBank/DDBJ whole genome shotgun (WGS) entry which is preliminary data.</text>
</comment>
<organism evidence="1 2">
    <name type="scientific">Argiope bruennichi</name>
    <name type="common">Wasp spider</name>
    <name type="synonym">Aranea bruennichi</name>
    <dbReference type="NCBI Taxonomy" id="94029"/>
    <lineage>
        <taxon>Eukaryota</taxon>
        <taxon>Metazoa</taxon>
        <taxon>Ecdysozoa</taxon>
        <taxon>Arthropoda</taxon>
        <taxon>Chelicerata</taxon>
        <taxon>Arachnida</taxon>
        <taxon>Araneae</taxon>
        <taxon>Araneomorphae</taxon>
        <taxon>Entelegynae</taxon>
        <taxon>Araneoidea</taxon>
        <taxon>Araneidae</taxon>
        <taxon>Argiope</taxon>
    </lineage>
</organism>
<evidence type="ECO:0000313" key="2">
    <source>
        <dbReference type="Proteomes" id="UP000807504"/>
    </source>
</evidence>
<dbReference type="AlphaFoldDB" id="A0A8T0FZH7"/>
<protein>
    <submittedName>
        <fullName evidence="1">Uncharacterized protein</fullName>
    </submittedName>
</protein>
<reference evidence="1" key="2">
    <citation type="submission" date="2020-06" db="EMBL/GenBank/DDBJ databases">
        <authorList>
            <person name="Sheffer M."/>
        </authorList>
    </citation>
    <scope>NUCLEOTIDE SEQUENCE</scope>
</reference>
<sequence length="87" mass="9598">MPDQCPNHHLFLPIVPARTHGGQAKLPRFPQYSPGIERCLAHATAQCLIPLASHRISVCWDACRWFPATQPLALSRTTGAGCMLRPL</sequence>
<proteinExistence type="predicted"/>
<keyword evidence="2" id="KW-1185">Reference proteome</keyword>
<evidence type="ECO:0000313" key="1">
    <source>
        <dbReference type="EMBL" id="KAF8795665.1"/>
    </source>
</evidence>
<name>A0A8T0FZH7_ARGBR</name>
<gene>
    <name evidence="1" type="ORF">HNY73_000137</name>
</gene>